<evidence type="ECO:0000256" key="1">
    <source>
        <dbReference type="ARBA" id="ARBA00022723"/>
    </source>
</evidence>
<dbReference type="AlphaFoldDB" id="A0A1E1KBX3"/>
<keyword evidence="3" id="KW-0862">Zinc</keyword>
<reference evidence="8" key="1">
    <citation type="submission" date="2016-03" db="EMBL/GenBank/DDBJ databases">
        <authorList>
            <person name="Guldener U."/>
        </authorList>
    </citation>
    <scope>NUCLEOTIDE SEQUENCE [LARGE SCALE GENOMIC DNA]</scope>
    <source>
        <strain evidence="8">04CH-RAC-A.6.1</strain>
    </source>
</reference>
<feature type="domain" description="SET" evidence="5">
    <location>
        <begin position="31"/>
        <end position="298"/>
    </location>
</feature>
<dbReference type="GO" id="GO:0005634">
    <property type="term" value="C:nucleus"/>
    <property type="evidence" value="ECO:0007669"/>
    <property type="project" value="TreeGrafter"/>
</dbReference>
<name>A0A1E1KBX3_9HELO</name>
<proteinExistence type="predicted"/>
<dbReference type="InterPro" id="IPR046341">
    <property type="entry name" value="SET_dom_sf"/>
</dbReference>
<keyword evidence="1" id="KW-0479">Metal-binding</keyword>
<dbReference type="InterPro" id="IPR002893">
    <property type="entry name" value="Znf_MYND"/>
</dbReference>
<dbReference type="Proteomes" id="UP000178912">
    <property type="component" value="Unassembled WGS sequence"/>
</dbReference>
<dbReference type="PANTHER" id="PTHR12197:SF251">
    <property type="entry name" value="EG:BACR7C10.4 PROTEIN"/>
    <property type="match status" value="1"/>
</dbReference>
<evidence type="ECO:0000256" key="3">
    <source>
        <dbReference type="ARBA" id="ARBA00022833"/>
    </source>
</evidence>
<dbReference type="Pfam" id="PF01753">
    <property type="entry name" value="zf-MYND"/>
    <property type="match status" value="1"/>
</dbReference>
<protein>
    <submittedName>
        <fullName evidence="7">Uncharacterized protein</fullName>
    </submittedName>
</protein>
<dbReference type="PROSITE" id="PS50865">
    <property type="entry name" value="ZF_MYND_2"/>
    <property type="match status" value="1"/>
</dbReference>
<dbReference type="SMART" id="SM00317">
    <property type="entry name" value="SET"/>
    <property type="match status" value="1"/>
</dbReference>
<dbReference type="Gene3D" id="1.10.220.160">
    <property type="match status" value="1"/>
</dbReference>
<dbReference type="OrthoDB" id="5945798at2759"/>
<dbReference type="EMBL" id="FJUX01000022">
    <property type="protein sequence ID" value="CZS95535.1"/>
    <property type="molecule type" value="Genomic_DNA"/>
</dbReference>
<evidence type="ECO:0000256" key="4">
    <source>
        <dbReference type="PROSITE-ProRule" id="PRU00134"/>
    </source>
</evidence>
<accession>A0A1E1KBX3</accession>
<dbReference type="Gene3D" id="2.170.270.10">
    <property type="entry name" value="SET domain"/>
    <property type="match status" value="1"/>
</dbReference>
<organism evidence="7 8">
    <name type="scientific">Rhynchosporium agropyri</name>
    <dbReference type="NCBI Taxonomy" id="914238"/>
    <lineage>
        <taxon>Eukaryota</taxon>
        <taxon>Fungi</taxon>
        <taxon>Dikarya</taxon>
        <taxon>Ascomycota</taxon>
        <taxon>Pezizomycotina</taxon>
        <taxon>Leotiomycetes</taxon>
        <taxon>Helotiales</taxon>
        <taxon>Ploettnerulaceae</taxon>
        <taxon>Rhynchosporium</taxon>
    </lineage>
</organism>
<dbReference type="SUPFAM" id="SSF82199">
    <property type="entry name" value="SET domain"/>
    <property type="match status" value="1"/>
</dbReference>
<dbReference type="Pfam" id="PF00856">
    <property type="entry name" value="SET"/>
    <property type="match status" value="1"/>
</dbReference>
<sequence length="548" mass="62228">MSNATDENNAATAHKEMGHEFDVPSRVRCEHPVQLGESKIPGAGRGLFVLHDVKEGGLVFEIPNVRLSIIRGESLDTTCDYCFAHTSVYGQTDPRSDLSYKACKNCNIPSYCSPACTKAAWTTYHQYECPNFSKIASSDLEGKIRCRNEDLRTIIRILSLQFAGMIPDEEWEEIISLKPQPAGPGEESGLPVIVTNIKALIAQHGLTNLSMEVVEDIIRAYFNNRCFVQLWVPYLSPPSSVHRYRHVEVPIGECLEPFYSMLNHCCIPNCTWLSQGRTLQVRAERDIAAGEELTICYTWSNTLKDRQEKLSGWIGKCTCVLCLNPPREPTGKLRESVEKLLKARGGDATPSHARSTSILCAISKMELVGLGVEAWPMRNLYAQLFRCRCGQYDGPTMLKTWLKLYFFIEPAMRLQESLGNRNRSLTVLAYLLDLNDPTYSHLEPYPKEVLKLAPWLHYQLRAKLLYSIRQCNGPDSYCVKYEEETYEKDFGQLERDAEAMVVREVRDYVPFYKSAESKWAFLKDINELLAWAELPARAESQLVTIHSV</sequence>
<evidence type="ECO:0000313" key="7">
    <source>
        <dbReference type="EMBL" id="CZS95535.1"/>
    </source>
</evidence>
<dbReference type="Gene3D" id="6.10.140.2220">
    <property type="match status" value="1"/>
</dbReference>
<evidence type="ECO:0000313" key="8">
    <source>
        <dbReference type="Proteomes" id="UP000178912"/>
    </source>
</evidence>
<dbReference type="PANTHER" id="PTHR12197">
    <property type="entry name" value="HISTONE-LYSINE N-METHYLTRANSFERASE SMYD"/>
    <property type="match status" value="1"/>
</dbReference>
<dbReference type="InterPro" id="IPR050869">
    <property type="entry name" value="H3K4_H4K5_MeTrfase"/>
</dbReference>
<keyword evidence="8" id="KW-1185">Reference proteome</keyword>
<dbReference type="InterPro" id="IPR001214">
    <property type="entry name" value="SET_dom"/>
</dbReference>
<dbReference type="GO" id="GO:0008270">
    <property type="term" value="F:zinc ion binding"/>
    <property type="evidence" value="ECO:0007669"/>
    <property type="project" value="UniProtKB-KW"/>
</dbReference>
<dbReference type="PROSITE" id="PS50280">
    <property type="entry name" value="SET"/>
    <property type="match status" value="1"/>
</dbReference>
<dbReference type="CDD" id="cd20071">
    <property type="entry name" value="SET_SMYD"/>
    <property type="match status" value="1"/>
</dbReference>
<evidence type="ECO:0000259" key="5">
    <source>
        <dbReference type="PROSITE" id="PS50280"/>
    </source>
</evidence>
<evidence type="ECO:0000256" key="2">
    <source>
        <dbReference type="ARBA" id="ARBA00022771"/>
    </source>
</evidence>
<evidence type="ECO:0000259" key="6">
    <source>
        <dbReference type="PROSITE" id="PS50865"/>
    </source>
</evidence>
<feature type="domain" description="MYND-type" evidence="6">
    <location>
        <begin position="79"/>
        <end position="129"/>
    </location>
</feature>
<keyword evidence="2 4" id="KW-0863">Zinc-finger</keyword>
<gene>
    <name evidence="7" type="ORF">RAG0_05135</name>
</gene>